<proteinExistence type="predicted"/>
<comment type="caution">
    <text evidence="2">The sequence shown here is derived from an EMBL/GenBank/DDBJ whole genome shotgun (WGS) entry which is preliminary data.</text>
</comment>
<feature type="region of interest" description="Disordered" evidence="1">
    <location>
        <begin position="164"/>
        <end position="237"/>
    </location>
</feature>
<organism evidence="2 3">
    <name type="scientific">Smittium megazygosporum</name>
    <dbReference type="NCBI Taxonomy" id="133381"/>
    <lineage>
        <taxon>Eukaryota</taxon>
        <taxon>Fungi</taxon>
        <taxon>Fungi incertae sedis</taxon>
        <taxon>Zoopagomycota</taxon>
        <taxon>Kickxellomycotina</taxon>
        <taxon>Harpellomycetes</taxon>
        <taxon>Harpellales</taxon>
        <taxon>Legeriomycetaceae</taxon>
        <taxon>Smittium</taxon>
    </lineage>
</organism>
<protein>
    <submittedName>
        <fullName evidence="2">Uncharacterized protein</fullName>
    </submittedName>
</protein>
<sequence length="292" mass="33263">MEQHLASVLTKLNKEVDQLMLDQQQTKQTARVESLRTGRLFQKPHEGRGTGTGFPNNPNLEGAWFQDYGTSGGRTLLKERKTRTFRKKPFQQRQQYANGNTYAATQNQGATEHQNCNQQPANLHKIFQTNTRTRAPNRTYATGPSRKAAITIPYRMVQINGQPLGTENSGKGIQNPIQKEPTINNAPGALQKEGDQRSSNTHNRRSSSIFSKKPAFHNSEEKRWAKTGFGPKRSKQLRTGKALQNGVLKNYMYSNKEEELYDLSGFRRYIYAHSNTQTIKEVPEVPLEWKEL</sequence>
<feature type="compositionally biased region" description="Polar residues" evidence="1">
    <location>
        <begin position="164"/>
        <end position="185"/>
    </location>
</feature>
<evidence type="ECO:0000313" key="2">
    <source>
        <dbReference type="EMBL" id="PVV03642.1"/>
    </source>
</evidence>
<gene>
    <name evidence="2" type="ORF">BB560_001876</name>
</gene>
<accession>A0A2T9ZGC9</accession>
<dbReference type="EMBL" id="MBFS01000208">
    <property type="protein sequence ID" value="PVV03642.1"/>
    <property type="molecule type" value="Genomic_DNA"/>
</dbReference>
<evidence type="ECO:0000313" key="3">
    <source>
        <dbReference type="Proteomes" id="UP000245609"/>
    </source>
</evidence>
<evidence type="ECO:0000256" key="1">
    <source>
        <dbReference type="SAM" id="MobiDB-lite"/>
    </source>
</evidence>
<dbReference type="Proteomes" id="UP000245609">
    <property type="component" value="Unassembled WGS sequence"/>
</dbReference>
<dbReference type="AlphaFoldDB" id="A0A2T9ZGC9"/>
<reference evidence="2 3" key="1">
    <citation type="journal article" date="2018" name="MBio">
        <title>Comparative Genomics Reveals the Core Gene Toolbox for the Fungus-Insect Symbiosis.</title>
        <authorList>
            <person name="Wang Y."/>
            <person name="Stata M."/>
            <person name="Wang W."/>
            <person name="Stajich J.E."/>
            <person name="White M.M."/>
            <person name="Moncalvo J.M."/>
        </authorList>
    </citation>
    <scope>NUCLEOTIDE SEQUENCE [LARGE SCALE GENOMIC DNA]</scope>
    <source>
        <strain evidence="2 3">SC-DP-2</strain>
    </source>
</reference>
<name>A0A2T9ZGC9_9FUNG</name>
<keyword evidence="3" id="KW-1185">Reference proteome</keyword>